<evidence type="ECO:0000313" key="10">
    <source>
        <dbReference type="Ensembl" id="ENSORLP00000016530.2"/>
    </source>
</evidence>
<dbReference type="PANTHER" id="PTHR20930:SF0">
    <property type="entry name" value="PROTEIN ILRUN"/>
    <property type="match status" value="1"/>
</dbReference>
<evidence type="ECO:0000256" key="5">
    <source>
        <dbReference type="ARBA" id="ARBA00022859"/>
    </source>
</evidence>
<evidence type="ECO:0000256" key="8">
    <source>
        <dbReference type="SAM" id="MobiDB-lite"/>
    </source>
</evidence>
<dbReference type="CDD" id="cd14349">
    <property type="entry name" value="UBA_CF106"/>
    <property type="match status" value="1"/>
</dbReference>
<keyword evidence="11" id="KW-1185">Reference proteome</keyword>
<dbReference type="FunFam" id="2.60.40.10:FF:000289">
    <property type="entry name" value="Chromosome 6 open reading frame 106"/>
    <property type="match status" value="1"/>
</dbReference>
<dbReference type="Bgee" id="ENSORLG00000013188">
    <property type="expression patterns" value="Expressed in animal zygote and 14 other cell types or tissues"/>
</dbReference>
<evidence type="ECO:0000256" key="3">
    <source>
        <dbReference type="ARBA" id="ARBA00022490"/>
    </source>
</evidence>
<reference evidence="10 11" key="1">
    <citation type="journal article" date="2007" name="Nature">
        <title>The medaka draft genome and insights into vertebrate genome evolution.</title>
        <authorList>
            <person name="Kasahara M."/>
            <person name="Naruse K."/>
            <person name="Sasaki S."/>
            <person name="Nakatani Y."/>
            <person name="Qu W."/>
            <person name="Ahsan B."/>
            <person name="Yamada T."/>
            <person name="Nagayasu Y."/>
            <person name="Doi K."/>
            <person name="Kasai Y."/>
            <person name="Jindo T."/>
            <person name="Kobayashi D."/>
            <person name="Shimada A."/>
            <person name="Toyoda A."/>
            <person name="Kuroki Y."/>
            <person name="Fujiyama A."/>
            <person name="Sasaki T."/>
            <person name="Shimizu A."/>
            <person name="Asakawa S."/>
            <person name="Shimizu N."/>
            <person name="Hashimoto S."/>
            <person name="Yang J."/>
            <person name="Lee Y."/>
            <person name="Matsushima K."/>
            <person name="Sugano S."/>
            <person name="Sakaizumi M."/>
            <person name="Narita T."/>
            <person name="Ohishi K."/>
            <person name="Haga S."/>
            <person name="Ohta F."/>
            <person name="Nomoto H."/>
            <person name="Nogata K."/>
            <person name="Morishita T."/>
            <person name="Endo T."/>
            <person name="Shin-I T."/>
            <person name="Takeda H."/>
            <person name="Morishita S."/>
            <person name="Kohara Y."/>
        </authorList>
    </citation>
    <scope>NUCLEOTIDE SEQUENCE [LARGE SCALE GENOMIC DNA]</scope>
    <source>
        <strain evidence="10 11">Hd-rR</strain>
    </source>
</reference>
<dbReference type="Gene3D" id="2.60.40.10">
    <property type="entry name" value="Immunoglobulins"/>
    <property type="match status" value="1"/>
</dbReference>
<dbReference type="HOGENOM" id="CLU_076188_1_0_1"/>
<keyword evidence="5" id="KW-0391">Immunity</keyword>
<dbReference type="AlphaFoldDB" id="H2MD90"/>
<dbReference type="eggNOG" id="KOG4351">
    <property type="taxonomic scope" value="Eukaryota"/>
</dbReference>
<dbReference type="SUPFAM" id="SSF46934">
    <property type="entry name" value="UBA-like"/>
    <property type="match status" value="1"/>
</dbReference>
<dbReference type="InParanoid" id="H2MD90"/>
<dbReference type="GO" id="GO:0043130">
    <property type="term" value="F:ubiquitin binding"/>
    <property type="evidence" value="ECO:0000318"/>
    <property type="project" value="GO_Central"/>
</dbReference>
<dbReference type="Proteomes" id="UP000001038">
    <property type="component" value="Chromosome 7"/>
</dbReference>
<dbReference type="Gene3D" id="1.10.8.10">
    <property type="entry name" value="DNA helicase RuvA subunit, C-terminal domain"/>
    <property type="match status" value="1"/>
</dbReference>
<dbReference type="Ensembl" id="ENSORLT00000016531.2">
    <property type="protein sequence ID" value="ENSORLP00000016530.2"/>
    <property type="gene ID" value="ENSORLG00000013188.2"/>
</dbReference>
<dbReference type="Pfam" id="PF14555">
    <property type="entry name" value="UBA_4"/>
    <property type="match status" value="1"/>
</dbReference>
<protein>
    <recommendedName>
        <fullName evidence="7">Protein ILRUN</fullName>
    </recommendedName>
</protein>
<reference evidence="10" key="3">
    <citation type="submission" date="2025-09" db="UniProtKB">
        <authorList>
            <consortium name="Ensembl"/>
        </authorList>
    </citation>
    <scope>IDENTIFICATION</scope>
    <source>
        <strain evidence="10">Hd-rR</strain>
    </source>
</reference>
<accession>H2MD90</accession>
<dbReference type="GeneTree" id="ENSGT00490000043415"/>
<dbReference type="STRING" id="8090.ENSORLP00000016530"/>
<comment type="subcellular location">
    <subcellularLocation>
        <location evidence="2">Cytoplasm</location>
    </subcellularLocation>
    <subcellularLocation>
        <location evidence="1">Nucleus</location>
    </subcellularLocation>
</comment>
<dbReference type="Pfam" id="PF16158">
    <property type="entry name" value="N_BRCA1_IG"/>
    <property type="match status" value="1"/>
</dbReference>
<feature type="compositionally biased region" description="Basic and acidic residues" evidence="8">
    <location>
        <begin position="235"/>
        <end position="246"/>
    </location>
</feature>
<keyword evidence="4" id="KW-0399">Innate immunity</keyword>
<feature type="region of interest" description="Disordered" evidence="8">
    <location>
        <begin position="207"/>
        <end position="260"/>
    </location>
</feature>
<keyword evidence="6" id="KW-0539">Nucleus</keyword>
<evidence type="ECO:0000256" key="6">
    <source>
        <dbReference type="ARBA" id="ARBA00023242"/>
    </source>
</evidence>
<evidence type="ECO:0000256" key="2">
    <source>
        <dbReference type="ARBA" id="ARBA00004496"/>
    </source>
</evidence>
<gene>
    <name evidence="10" type="primary">ILRUN</name>
</gene>
<keyword evidence="3" id="KW-0963">Cytoplasm</keyword>
<evidence type="ECO:0000313" key="11">
    <source>
        <dbReference type="Proteomes" id="UP000001038"/>
    </source>
</evidence>
<dbReference type="InterPro" id="IPR032350">
    <property type="entry name" value="Nbr1_FW"/>
</dbReference>
<dbReference type="CDD" id="cd14947">
    <property type="entry name" value="NBR1_like"/>
    <property type="match status" value="1"/>
</dbReference>
<evidence type="ECO:0000256" key="4">
    <source>
        <dbReference type="ARBA" id="ARBA00022588"/>
    </source>
</evidence>
<dbReference type="InterPro" id="IPR013783">
    <property type="entry name" value="Ig-like_fold"/>
</dbReference>
<evidence type="ECO:0000259" key="9">
    <source>
        <dbReference type="Pfam" id="PF16158"/>
    </source>
</evidence>
<feature type="compositionally biased region" description="Low complexity" evidence="8">
    <location>
        <begin position="225"/>
        <end position="234"/>
    </location>
</feature>
<reference evidence="10" key="2">
    <citation type="submission" date="2025-08" db="UniProtKB">
        <authorList>
            <consortium name="Ensembl"/>
        </authorList>
    </citation>
    <scope>IDENTIFICATION</scope>
    <source>
        <strain evidence="10">Hd-rR</strain>
    </source>
</reference>
<dbReference type="GO" id="GO:0005634">
    <property type="term" value="C:nucleus"/>
    <property type="evidence" value="ECO:0007669"/>
    <property type="project" value="UniProtKB-SubCell"/>
</dbReference>
<dbReference type="KEGG" id="ola:101160810"/>
<dbReference type="FunFam" id="1.10.8.10:FF:000015">
    <property type="entry name" value="Chromosome 6 C6orf106 homolog"/>
    <property type="match status" value="1"/>
</dbReference>
<proteinExistence type="predicted"/>
<evidence type="ECO:0000256" key="1">
    <source>
        <dbReference type="ARBA" id="ARBA00004123"/>
    </source>
</evidence>
<name>H2MD90_ORYLA</name>
<dbReference type="GO" id="GO:0000407">
    <property type="term" value="C:phagophore assembly site"/>
    <property type="evidence" value="ECO:0000318"/>
    <property type="project" value="GO_Central"/>
</dbReference>
<dbReference type="GO" id="GO:0016236">
    <property type="term" value="P:macroautophagy"/>
    <property type="evidence" value="ECO:0000318"/>
    <property type="project" value="GO_Central"/>
</dbReference>
<dbReference type="OrthoDB" id="661148at2759"/>
<evidence type="ECO:0000256" key="7">
    <source>
        <dbReference type="ARBA" id="ARBA00070744"/>
    </source>
</evidence>
<dbReference type="PANTHER" id="PTHR20930">
    <property type="entry name" value="OVARIAN CARCINOMA ANTIGEN CA125-RELATED"/>
    <property type="match status" value="1"/>
</dbReference>
<organism evidence="10 11">
    <name type="scientific">Oryzias latipes</name>
    <name type="common">Japanese rice fish</name>
    <name type="synonym">Japanese killifish</name>
    <dbReference type="NCBI Taxonomy" id="8090"/>
    <lineage>
        <taxon>Eukaryota</taxon>
        <taxon>Metazoa</taxon>
        <taxon>Chordata</taxon>
        <taxon>Craniata</taxon>
        <taxon>Vertebrata</taxon>
        <taxon>Euteleostomi</taxon>
        <taxon>Actinopterygii</taxon>
        <taxon>Neopterygii</taxon>
        <taxon>Teleostei</taxon>
        <taxon>Neoteleostei</taxon>
        <taxon>Acanthomorphata</taxon>
        <taxon>Ovalentaria</taxon>
        <taxon>Atherinomorphae</taxon>
        <taxon>Beloniformes</taxon>
        <taxon>Adrianichthyidae</taxon>
        <taxon>Oryziinae</taxon>
        <taxon>Oryzias</taxon>
    </lineage>
</organism>
<sequence length="291" mass="32101">MESMDLDLDLDQELMQKFSCMGTTDKDILISEFQRLLGFQLNPAGCAFFLDMTNWNLQAAIGAYYDFESPNISAPGMSFVKDVTIGEGESVPPDTAFTKTWRIQNTGAESWPPGVCLKYVGGDQFGHVNMVMVRSLDPQEMTDVSVQMHSPVSPGMYQGQWRMCTATGLYYGDVIWVILSVEVGGLLGVTQQLSSFQAEFNTQPHRSLQGDYNPFASPQKSKCPSSNNNHLNSDSSHKGAEERWQEGPHPLQQDQNGLSNNSVDLVANSLQSNLSIVSCNQIQEPSPFGHS</sequence>
<dbReference type="InterPro" id="IPR009060">
    <property type="entry name" value="UBA-like_sf"/>
</dbReference>
<dbReference type="GO" id="GO:0045087">
    <property type="term" value="P:innate immune response"/>
    <property type="evidence" value="ECO:0007669"/>
    <property type="project" value="UniProtKB-KW"/>
</dbReference>
<dbReference type="InterPro" id="IPR039517">
    <property type="entry name" value="C6orf106_UBA-like"/>
</dbReference>
<feature type="domain" description="Nbr1 FW" evidence="9">
    <location>
        <begin position="84"/>
        <end position="181"/>
    </location>
</feature>